<organism evidence="1 2">
    <name type="scientific">Litoribacter ruber</name>
    <dbReference type="NCBI Taxonomy" id="702568"/>
    <lineage>
        <taxon>Bacteria</taxon>
        <taxon>Pseudomonadati</taxon>
        <taxon>Bacteroidota</taxon>
        <taxon>Cytophagia</taxon>
        <taxon>Cytophagales</taxon>
        <taxon>Cyclobacteriaceae</taxon>
        <taxon>Litoribacter</taxon>
    </lineage>
</organism>
<reference evidence="1 2" key="1">
    <citation type="submission" date="2021-05" db="EMBL/GenBank/DDBJ databases">
        <authorList>
            <person name="Zhang Z.D."/>
            <person name="Osman G."/>
        </authorList>
    </citation>
    <scope>NUCLEOTIDE SEQUENCE [LARGE SCALE GENOMIC DNA]</scope>
    <source>
        <strain evidence="1 2">KCTC 32217</strain>
    </source>
</reference>
<sequence>MRVVSVIERSYGSLFAVKFEGYDKDSLEIIQEQWSSVLYLRSFFKQYQKDYLSFYPKVKINQMVIKAIDDADCLFEKLFDLANDISGASLADFFKPLDNKEEEISYELQALKAYGVQSYSFLRIYAVKFGQSFVITGGAIKLTRRMKDRPHTKLELQKLEWVKEYLSGGHEAAFVYLDIKGDE</sequence>
<protein>
    <submittedName>
        <fullName evidence="1">Uncharacterized protein</fullName>
    </submittedName>
</protein>
<accession>A0AAP2CJX9</accession>
<dbReference type="AlphaFoldDB" id="A0AAP2CJX9"/>
<dbReference type="RefSeq" id="WP_213946402.1">
    <property type="nucleotide sequence ID" value="NZ_JAHCMY010000014.1"/>
</dbReference>
<evidence type="ECO:0000313" key="2">
    <source>
        <dbReference type="Proteomes" id="UP001319104"/>
    </source>
</evidence>
<gene>
    <name evidence="1" type="ORF">KI659_16110</name>
</gene>
<evidence type="ECO:0000313" key="1">
    <source>
        <dbReference type="EMBL" id="MBS9525542.1"/>
    </source>
</evidence>
<name>A0AAP2CJX9_9BACT</name>
<dbReference type="EMBL" id="JAHCMY010000014">
    <property type="protein sequence ID" value="MBS9525542.1"/>
    <property type="molecule type" value="Genomic_DNA"/>
</dbReference>
<dbReference type="Proteomes" id="UP001319104">
    <property type="component" value="Unassembled WGS sequence"/>
</dbReference>
<keyword evidence="2" id="KW-1185">Reference proteome</keyword>
<proteinExistence type="predicted"/>
<comment type="caution">
    <text evidence="1">The sequence shown here is derived from an EMBL/GenBank/DDBJ whole genome shotgun (WGS) entry which is preliminary data.</text>
</comment>